<keyword evidence="10" id="KW-1185">Reference proteome</keyword>
<dbReference type="GO" id="GO:0004620">
    <property type="term" value="F:phospholipase activity"/>
    <property type="evidence" value="ECO:0007669"/>
    <property type="project" value="InterPro"/>
</dbReference>
<keyword evidence="3 7" id="KW-0378">Hydrolase</keyword>
<keyword evidence="6" id="KW-0325">Glycoprotein</keyword>
<feature type="region of interest" description="Disordered" evidence="8">
    <location>
        <begin position="629"/>
        <end position="653"/>
    </location>
</feature>
<dbReference type="Proteomes" id="UP000239649">
    <property type="component" value="Unassembled WGS sequence"/>
</dbReference>
<evidence type="ECO:0000256" key="4">
    <source>
        <dbReference type="ARBA" id="ARBA00022963"/>
    </source>
</evidence>
<evidence type="ECO:0000313" key="9">
    <source>
        <dbReference type="EMBL" id="PSC74621.1"/>
    </source>
</evidence>
<feature type="signal peptide" evidence="7">
    <location>
        <begin position="1"/>
        <end position="19"/>
    </location>
</feature>
<dbReference type="GO" id="GO:0005576">
    <property type="term" value="C:extracellular region"/>
    <property type="evidence" value="ECO:0007669"/>
    <property type="project" value="TreeGrafter"/>
</dbReference>
<comment type="function">
    <text evidence="7">Putative phospholipase.</text>
</comment>
<keyword evidence="2 7" id="KW-0732">Signal</keyword>
<organism evidence="9 10">
    <name type="scientific">Micractinium conductrix</name>
    <dbReference type="NCBI Taxonomy" id="554055"/>
    <lineage>
        <taxon>Eukaryota</taxon>
        <taxon>Viridiplantae</taxon>
        <taxon>Chlorophyta</taxon>
        <taxon>core chlorophytes</taxon>
        <taxon>Trebouxiophyceae</taxon>
        <taxon>Chlorellales</taxon>
        <taxon>Chlorellaceae</taxon>
        <taxon>Chlorella clade</taxon>
        <taxon>Micractinium</taxon>
    </lineage>
</organism>
<keyword evidence="5 7" id="KW-0443">Lipid metabolism</keyword>
<evidence type="ECO:0000313" key="10">
    <source>
        <dbReference type="Proteomes" id="UP000239649"/>
    </source>
</evidence>
<dbReference type="EC" id="3.1.1.-" evidence="7"/>
<feature type="compositionally biased region" description="Gly residues" evidence="8">
    <location>
        <begin position="642"/>
        <end position="652"/>
    </location>
</feature>
<dbReference type="Pfam" id="PF04916">
    <property type="entry name" value="Phospholip_B"/>
    <property type="match status" value="1"/>
</dbReference>
<dbReference type="GO" id="GO:0009395">
    <property type="term" value="P:phospholipid catabolic process"/>
    <property type="evidence" value="ECO:0007669"/>
    <property type="project" value="TreeGrafter"/>
</dbReference>
<dbReference type="AlphaFoldDB" id="A0A2P6VKI9"/>
<evidence type="ECO:0000256" key="7">
    <source>
        <dbReference type="RuleBase" id="RU364138"/>
    </source>
</evidence>
<dbReference type="Gene3D" id="3.60.60.30">
    <property type="match status" value="1"/>
</dbReference>
<sequence length="677" mass="73510">MGRTWALLALALLLQAAAALRPTPTGSLCDAVGAGSVARDAEGRWSFTPGGGADADGVAWGSYVDSSATPSNFGQLRVSTTAGGGGGGGSTRVHRNADQLFAAGFLEGYLTAPRIWDSWVNMRDYFNEGMGAETERPMRWIQEQHAWVRARCHEGEPTSAALAEAEEARGGEGGKGDARYWQAVCLLLHQFDGLKAGYRAAGARGDDADAVGEMSDWDFLFLESNGDLYDIIDAQQPDQRPHWLQGGTRARIPTVAGKAGGRHWEALAAAAAEDPEKAAAKLFSQVALSGKCSALIKVADDLSDIFMAHATWDTYTAQLRIYKHYSFNLTQLQPAAQRISFSSYPGELFSDDDFIITSSGLVVLQTTNKIFNDELFEALTPRSVLSWQRVRAATWLAAGGEEWAAHLDTHNSGTYNNQYMIVDLSKFSPREALQPGLLWVAEQIPGKVVAADVTNILAFGYWPSFNVPYFPEIYNASGYPDFVRRLDQHGQHFGRTTHWLSYQTSPRAAIFRRDQASVTDLEGIKALMRSNKWKTDPLSEGHPICAVCGRGDLDPRNPEPRGCFDAKVTNVALALQLQAEAVNGPTTDRWPWSVPPFTWKEPVVANLTHRGQPDRFTFTWERMDPAAPPSLARCAPRSSAGAGAGGGSGSGGSAWARLRLDTRHAEAATLSSSLLLS</sequence>
<reference evidence="9 10" key="1">
    <citation type="journal article" date="2018" name="Plant J.">
        <title>Genome sequences of Chlorella sorokiniana UTEX 1602 and Micractinium conductrix SAG 241.80: implications to maltose excretion by a green alga.</title>
        <authorList>
            <person name="Arriola M.B."/>
            <person name="Velmurugan N."/>
            <person name="Zhang Y."/>
            <person name="Plunkett M.H."/>
            <person name="Hondzo H."/>
            <person name="Barney B.M."/>
        </authorList>
    </citation>
    <scope>NUCLEOTIDE SEQUENCE [LARGE SCALE GENOMIC DNA]</scope>
    <source>
        <strain evidence="9 10">SAG 241.80</strain>
    </source>
</reference>
<evidence type="ECO:0000256" key="1">
    <source>
        <dbReference type="ARBA" id="ARBA00007835"/>
    </source>
</evidence>
<keyword evidence="4 7" id="KW-0442">Lipid degradation</keyword>
<dbReference type="InterPro" id="IPR007000">
    <property type="entry name" value="PLipase_B-like"/>
</dbReference>
<evidence type="ECO:0000256" key="3">
    <source>
        <dbReference type="ARBA" id="ARBA00022801"/>
    </source>
</evidence>
<evidence type="ECO:0000256" key="2">
    <source>
        <dbReference type="ARBA" id="ARBA00022729"/>
    </source>
</evidence>
<gene>
    <name evidence="9" type="ORF">C2E20_2415</name>
</gene>
<proteinExistence type="inferred from homology"/>
<dbReference type="PANTHER" id="PTHR12370">
    <property type="entry name" value="PHOSPHOLIPASE B-RELATED"/>
    <property type="match status" value="1"/>
</dbReference>
<dbReference type="OrthoDB" id="419508at2759"/>
<accession>A0A2P6VKI9</accession>
<name>A0A2P6VKI9_9CHLO</name>
<dbReference type="EMBL" id="LHPF02000004">
    <property type="protein sequence ID" value="PSC74621.1"/>
    <property type="molecule type" value="Genomic_DNA"/>
</dbReference>
<comment type="similarity">
    <text evidence="1 7">Belongs to the phospholipase B-like family.</text>
</comment>
<evidence type="ECO:0000256" key="5">
    <source>
        <dbReference type="ARBA" id="ARBA00023098"/>
    </source>
</evidence>
<evidence type="ECO:0000256" key="6">
    <source>
        <dbReference type="ARBA" id="ARBA00023180"/>
    </source>
</evidence>
<evidence type="ECO:0000256" key="8">
    <source>
        <dbReference type="SAM" id="MobiDB-lite"/>
    </source>
</evidence>
<feature type="chain" id="PRO_5015020817" description="Phospholipase B-like" evidence="7">
    <location>
        <begin position="20"/>
        <end position="677"/>
    </location>
</feature>
<protein>
    <recommendedName>
        <fullName evidence="7">Phospholipase B-like</fullName>
        <ecNumber evidence="7">3.1.1.-</ecNumber>
    </recommendedName>
</protein>
<dbReference type="PANTHER" id="PTHR12370:SF3">
    <property type="entry name" value="PHOSPHOLIPASE B-LIKE 2-RELATED"/>
    <property type="match status" value="1"/>
</dbReference>
<comment type="caution">
    <text evidence="9">The sequence shown here is derived from an EMBL/GenBank/DDBJ whole genome shotgun (WGS) entry which is preliminary data.</text>
</comment>